<feature type="transmembrane region" description="Helical" evidence="1">
    <location>
        <begin position="85"/>
        <end position="106"/>
    </location>
</feature>
<keyword evidence="1" id="KW-1133">Transmembrane helix</keyword>
<name>A0ABR7DPF9_9BACT</name>
<dbReference type="InterPro" id="IPR032129">
    <property type="entry name" value="DUF5056"/>
</dbReference>
<dbReference type="RefSeq" id="WP_186929318.1">
    <property type="nucleotide sequence ID" value="NZ_JACOOJ010000009.1"/>
</dbReference>
<evidence type="ECO:0000313" key="3">
    <source>
        <dbReference type="Proteomes" id="UP000651475"/>
    </source>
</evidence>
<dbReference type="Proteomes" id="UP000651475">
    <property type="component" value="Unassembled WGS sequence"/>
</dbReference>
<sequence>MSEDKKLYDFFHANKAEFADTDFPEQVMKRLPKRNSLLPPIIISICLLLGILLTVWLQGGSLLFEGIQSLGISFAHAQLPPVSAIIDYLIFLLLAGSISISTFYFYER</sequence>
<dbReference type="Pfam" id="PF16479">
    <property type="entry name" value="DUF5056"/>
    <property type="match status" value="1"/>
</dbReference>
<evidence type="ECO:0000256" key="1">
    <source>
        <dbReference type="SAM" id="Phobius"/>
    </source>
</evidence>
<protein>
    <submittedName>
        <fullName evidence="2">DUF5056 domain-containing protein</fullName>
    </submittedName>
</protein>
<dbReference type="EMBL" id="JACOOJ010000009">
    <property type="protein sequence ID" value="MBC5632558.1"/>
    <property type="molecule type" value="Genomic_DNA"/>
</dbReference>
<proteinExistence type="predicted"/>
<organism evidence="2 3">
    <name type="scientific">Parabacteroides hominis</name>
    <dbReference type="NCBI Taxonomy" id="2763057"/>
    <lineage>
        <taxon>Bacteria</taxon>
        <taxon>Pseudomonadati</taxon>
        <taxon>Bacteroidota</taxon>
        <taxon>Bacteroidia</taxon>
        <taxon>Bacteroidales</taxon>
        <taxon>Tannerellaceae</taxon>
        <taxon>Parabacteroides</taxon>
    </lineage>
</organism>
<keyword evidence="3" id="KW-1185">Reference proteome</keyword>
<gene>
    <name evidence="2" type="ORF">H8S65_07235</name>
</gene>
<keyword evidence="1" id="KW-0472">Membrane</keyword>
<comment type="caution">
    <text evidence="2">The sequence shown here is derived from an EMBL/GenBank/DDBJ whole genome shotgun (WGS) entry which is preliminary data.</text>
</comment>
<evidence type="ECO:0000313" key="2">
    <source>
        <dbReference type="EMBL" id="MBC5632558.1"/>
    </source>
</evidence>
<feature type="transmembrane region" description="Helical" evidence="1">
    <location>
        <begin position="37"/>
        <end position="57"/>
    </location>
</feature>
<accession>A0ABR7DPF9</accession>
<reference evidence="2 3" key="1">
    <citation type="submission" date="2020-08" db="EMBL/GenBank/DDBJ databases">
        <title>Genome public.</title>
        <authorList>
            <person name="Liu C."/>
            <person name="Sun Q."/>
        </authorList>
    </citation>
    <scope>NUCLEOTIDE SEQUENCE [LARGE SCALE GENOMIC DNA]</scope>
    <source>
        <strain evidence="2 3">NSJ-79</strain>
    </source>
</reference>
<keyword evidence="1" id="KW-0812">Transmembrane</keyword>